<organism evidence="9 10">
    <name type="scientific">Clostridium senegalense</name>
    <dbReference type="NCBI Taxonomy" id="1465809"/>
    <lineage>
        <taxon>Bacteria</taxon>
        <taxon>Bacillati</taxon>
        <taxon>Bacillota</taxon>
        <taxon>Clostridia</taxon>
        <taxon>Eubacteriales</taxon>
        <taxon>Clostridiaceae</taxon>
        <taxon>Clostridium</taxon>
    </lineage>
</organism>
<dbReference type="SUPFAM" id="SSF48452">
    <property type="entry name" value="TPR-like"/>
    <property type="match status" value="2"/>
</dbReference>
<keyword evidence="3" id="KW-0677">Repeat</keyword>
<keyword evidence="4 6" id="KW-0802">TPR repeat</keyword>
<dbReference type="CDD" id="cd00093">
    <property type="entry name" value="HTH_XRE"/>
    <property type="match status" value="1"/>
</dbReference>
<evidence type="ECO:0000256" key="7">
    <source>
        <dbReference type="SAM" id="Coils"/>
    </source>
</evidence>
<feature type="repeat" description="TPR" evidence="6">
    <location>
        <begin position="117"/>
        <end position="150"/>
    </location>
</feature>
<dbReference type="InterPro" id="IPR051476">
    <property type="entry name" value="Bac_ResReg_Asp_Phosphatase"/>
</dbReference>
<evidence type="ECO:0000256" key="6">
    <source>
        <dbReference type="PROSITE-ProRule" id="PRU00339"/>
    </source>
</evidence>
<dbReference type="Gene3D" id="1.25.40.10">
    <property type="entry name" value="Tetratricopeptide repeat domain"/>
    <property type="match status" value="2"/>
</dbReference>
<dbReference type="InterPro" id="IPR011990">
    <property type="entry name" value="TPR-like_helical_dom_sf"/>
</dbReference>
<comment type="similarity">
    <text evidence="5">Belongs to the Rap family.</text>
</comment>
<dbReference type="RefSeq" id="WP_199869313.1">
    <property type="nucleotide sequence ID" value="NZ_JAAGPU010000005.1"/>
</dbReference>
<dbReference type="GO" id="GO:0005737">
    <property type="term" value="C:cytoplasm"/>
    <property type="evidence" value="ECO:0007669"/>
    <property type="project" value="UniProtKB-SubCell"/>
</dbReference>
<dbReference type="Gene3D" id="1.10.260.40">
    <property type="entry name" value="lambda repressor-like DNA-binding domains"/>
    <property type="match status" value="1"/>
</dbReference>
<dbReference type="SMART" id="SM00028">
    <property type="entry name" value="TPR"/>
    <property type="match status" value="3"/>
</dbReference>
<accession>A0A6M0H1J3</accession>
<keyword evidence="2" id="KW-0963">Cytoplasm</keyword>
<evidence type="ECO:0000256" key="5">
    <source>
        <dbReference type="ARBA" id="ARBA00038253"/>
    </source>
</evidence>
<evidence type="ECO:0000313" key="10">
    <source>
        <dbReference type="Proteomes" id="UP000481872"/>
    </source>
</evidence>
<dbReference type="Proteomes" id="UP000481872">
    <property type="component" value="Unassembled WGS sequence"/>
</dbReference>
<keyword evidence="10" id="KW-1185">Reference proteome</keyword>
<feature type="repeat" description="TPR" evidence="6">
    <location>
        <begin position="277"/>
        <end position="310"/>
    </location>
</feature>
<dbReference type="SUPFAM" id="SSF47413">
    <property type="entry name" value="lambda repressor-like DNA-binding domains"/>
    <property type="match status" value="1"/>
</dbReference>
<dbReference type="Pfam" id="PF13174">
    <property type="entry name" value="TPR_6"/>
    <property type="match status" value="1"/>
</dbReference>
<feature type="domain" description="HTH cro/C1-type" evidence="8">
    <location>
        <begin position="10"/>
        <end position="63"/>
    </location>
</feature>
<reference evidence="9 10" key="1">
    <citation type="submission" date="2020-02" db="EMBL/GenBank/DDBJ databases">
        <title>Genome assembly of a novel Clostridium senegalense strain.</title>
        <authorList>
            <person name="Gupta T.B."/>
            <person name="Jauregui R."/>
            <person name="Maclean P."/>
            <person name="Nawarathana A."/>
            <person name="Brightwell G."/>
        </authorList>
    </citation>
    <scope>NUCLEOTIDE SEQUENCE [LARGE SCALE GENOMIC DNA]</scope>
    <source>
        <strain evidence="9 10">AGRFS4</strain>
    </source>
</reference>
<dbReference type="PANTHER" id="PTHR46630">
    <property type="entry name" value="TETRATRICOPEPTIDE REPEAT PROTEIN 29"/>
    <property type="match status" value="1"/>
</dbReference>
<dbReference type="PANTHER" id="PTHR46630:SF1">
    <property type="entry name" value="TETRATRICOPEPTIDE REPEAT PROTEIN 29"/>
    <property type="match status" value="1"/>
</dbReference>
<dbReference type="EMBL" id="JAAGPU010000005">
    <property type="protein sequence ID" value="NEU04088.1"/>
    <property type="molecule type" value="Genomic_DNA"/>
</dbReference>
<sequence length="436" mass="52152">MEFLTGAEKIKELRKKLKMTQQDFATENFTRGYLGLLENSRRNITKEAAKTITNSFIKRAKELNIHLEIDEEYFLRTPKEDAQWYCELELEKENITIEDLKDILEIGRVYGLDKIKCLSYMRIGEIYFKNNEYVSAYKYYFYALDLNRNDLLADKEITLYNKIAKCKYYVLNYDEAIVLFMREYESCKKFNKRSDMQKALYNLAVCYKQSGDIDKTILILNKFTENYEFYDDKEEELYICANSIKANCYKDKGQCKIAIDIYNNLISKMNFKNDILAYVYNNIGDAYLGDKDLERALNYFNKSQQIRIKEDKPNLSHTLVNKAKVYLEKKFYEECIMILELSLENAMEYKDYEYIVKTYNLFEKAYLETKDYGKLEFNYKKMIEILDKTKNYLDIIKVYTKLQELYLNNNEIEKANDTLKKIQNVLLKVKEIEKSF</sequence>
<dbReference type="InterPro" id="IPR019734">
    <property type="entry name" value="TPR_rpt"/>
</dbReference>
<dbReference type="GO" id="GO:0003677">
    <property type="term" value="F:DNA binding"/>
    <property type="evidence" value="ECO:0007669"/>
    <property type="project" value="InterPro"/>
</dbReference>
<dbReference type="InterPro" id="IPR001387">
    <property type="entry name" value="Cro/C1-type_HTH"/>
</dbReference>
<evidence type="ECO:0000256" key="3">
    <source>
        <dbReference type="ARBA" id="ARBA00022737"/>
    </source>
</evidence>
<evidence type="ECO:0000256" key="4">
    <source>
        <dbReference type="ARBA" id="ARBA00022803"/>
    </source>
</evidence>
<keyword evidence="7" id="KW-0175">Coiled coil</keyword>
<proteinExistence type="inferred from homology"/>
<comment type="caution">
    <text evidence="9">The sequence shown here is derived from an EMBL/GenBank/DDBJ whole genome shotgun (WGS) entry which is preliminary data.</text>
</comment>
<gene>
    <name evidence="9" type="ORF">G3M99_04300</name>
</gene>
<dbReference type="InterPro" id="IPR010982">
    <property type="entry name" value="Lambda_DNA-bd_dom_sf"/>
</dbReference>
<dbReference type="PROSITE" id="PS50005">
    <property type="entry name" value="TPR"/>
    <property type="match status" value="2"/>
</dbReference>
<dbReference type="PROSITE" id="PS50943">
    <property type="entry name" value="HTH_CROC1"/>
    <property type="match status" value="1"/>
</dbReference>
<feature type="coiled-coil region" evidence="7">
    <location>
        <begin position="402"/>
        <end position="432"/>
    </location>
</feature>
<name>A0A6M0H1J3_9CLOT</name>
<protein>
    <submittedName>
        <fullName evidence="9">Helix-turn-helix transcriptional regulator</fullName>
    </submittedName>
</protein>
<evidence type="ECO:0000313" key="9">
    <source>
        <dbReference type="EMBL" id="NEU04088.1"/>
    </source>
</evidence>
<evidence type="ECO:0000256" key="1">
    <source>
        <dbReference type="ARBA" id="ARBA00004496"/>
    </source>
</evidence>
<comment type="subcellular location">
    <subcellularLocation>
        <location evidence="1">Cytoplasm</location>
    </subcellularLocation>
</comment>
<dbReference type="AlphaFoldDB" id="A0A6M0H1J3"/>
<evidence type="ECO:0000259" key="8">
    <source>
        <dbReference type="PROSITE" id="PS50943"/>
    </source>
</evidence>
<evidence type="ECO:0000256" key="2">
    <source>
        <dbReference type="ARBA" id="ARBA00022490"/>
    </source>
</evidence>